<evidence type="ECO:0000313" key="3">
    <source>
        <dbReference type="Proteomes" id="UP000529946"/>
    </source>
</evidence>
<keyword evidence="1" id="KW-0812">Transmembrane</keyword>
<keyword evidence="3" id="KW-1185">Reference proteome</keyword>
<keyword evidence="1" id="KW-0472">Membrane</keyword>
<organism evidence="2 3">
    <name type="scientific">Brevundimonas lenta</name>
    <dbReference type="NCBI Taxonomy" id="424796"/>
    <lineage>
        <taxon>Bacteria</taxon>
        <taxon>Pseudomonadati</taxon>
        <taxon>Pseudomonadota</taxon>
        <taxon>Alphaproteobacteria</taxon>
        <taxon>Caulobacterales</taxon>
        <taxon>Caulobacteraceae</taxon>
        <taxon>Brevundimonas</taxon>
    </lineage>
</organism>
<evidence type="ECO:0000256" key="1">
    <source>
        <dbReference type="SAM" id="Phobius"/>
    </source>
</evidence>
<evidence type="ECO:0000313" key="2">
    <source>
        <dbReference type="EMBL" id="MBB4081602.1"/>
    </source>
</evidence>
<keyword evidence="1" id="KW-1133">Transmembrane helix</keyword>
<protein>
    <submittedName>
        <fullName evidence="2">Uncharacterized protein</fullName>
    </submittedName>
</protein>
<name>A0A7W6NNX5_9CAUL</name>
<feature type="transmembrane region" description="Helical" evidence="1">
    <location>
        <begin position="34"/>
        <end position="53"/>
    </location>
</feature>
<gene>
    <name evidence="2" type="ORF">GGR12_000441</name>
</gene>
<dbReference type="EMBL" id="JACIDM010000001">
    <property type="protein sequence ID" value="MBB4081602.1"/>
    <property type="molecule type" value="Genomic_DNA"/>
</dbReference>
<proteinExistence type="predicted"/>
<dbReference type="AlphaFoldDB" id="A0A7W6NNX5"/>
<dbReference type="RefSeq" id="WP_183202436.1">
    <property type="nucleotide sequence ID" value="NZ_BAAAER010000002.1"/>
</dbReference>
<dbReference type="Proteomes" id="UP000529946">
    <property type="component" value="Unassembled WGS sequence"/>
</dbReference>
<feature type="transmembrane region" description="Helical" evidence="1">
    <location>
        <begin position="60"/>
        <end position="80"/>
    </location>
</feature>
<accession>A0A7W6NNX5</accession>
<reference evidence="2 3" key="1">
    <citation type="submission" date="2020-08" db="EMBL/GenBank/DDBJ databases">
        <title>Genomic Encyclopedia of Type Strains, Phase IV (KMG-IV): sequencing the most valuable type-strain genomes for metagenomic binning, comparative biology and taxonomic classification.</title>
        <authorList>
            <person name="Goeker M."/>
        </authorList>
    </citation>
    <scope>NUCLEOTIDE SEQUENCE [LARGE SCALE GENOMIC DNA]</scope>
    <source>
        <strain evidence="2 3">DSM 23960</strain>
    </source>
</reference>
<feature type="transmembrane region" description="Helical" evidence="1">
    <location>
        <begin position="113"/>
        <end position="133"/>
    </location>
</feature>
<sequence>MAIVGLSPIVVSSQDESIGRIVIYLLLPPFLSSAGPRLVMAALLLWGGCLLLRPASRRRLRTVAVCCAAVGVVSGIWEIASSELAFARAWSNTSDWTLADARAYFLSVNYLDALLQAAFGLFSCVLLLALGNLRRWPQA</sequence>
<comment type="caution">
    <text evidence="2">The sequence shown here is derived from an EMBL/GenBank/DDBJ whole genome shotgun (WGS) entry which is preliminary data.</text>
</comment>